<dbReference type="Gene3D" id="1.20.1290.10">
    <property type="entry name" value="AhpD-like"/>
    <property type="match status" value="1"/>
</dbReference>
<dbReference type="PANTHER" id="PTHR35446:SF3">
    <property type="entry name" value="CMD DOMAIN-CONTAINING PROTEIN"/>
    <property type="match status" value="1"/>
</dbReference>
<evidence type="ECO:0000259" key="1">
    <source>
        <dbReference type="Pfam" id="PF02627"/>
    </source>
</evidence>
<dbReference type="InterPro" id="IPR029032">
    <property type="entry name" value="AhpD-like"/>
</dbReference>
<evidence type="ECO:0000313" key="2">
    <source>
        <dbReference type="EMBL" id="SHI27436.1"/>
    </source>
</evidence>
<dbReference type="SUPFAM" id="SSF69118">
    <property type="entry name" value="AhpD-like"/>
    <property type="match status" value="1"/>
</dbReference>
<organism evidence="2 3">
    <name type="scientific">Pollutimonas bauzanensis</name>
    <dbReference type="NCBI Taxonomy" id="658167"/>
    <lineage>
        <taxon>Bacteria</taxon>
        <taxon>Pseudomonadati</taxon>
        <taxon>Pseudomonadota</taxon>
        <taxon>Betaproteobacteria</taxon>
        <taxon>Burkholderiales</taxon>
        <taxon>Alcaligenaceae</taxon>
        <taxon>Pollutimonas</taxon>
    </lineage>
</organism>
<reference evidence="2 3" key="1">
    <citation type="submission" date="2016-11" db="EMBL/GenBank/DDBJ databases">
        <authorList>
            <person name="Jaros S."/>
            <person name="Januszkiewicz K."/>
            <person name="Wedrychowicz H."/>
        </authorList>
    </citation>
    <scope>NUCLEOTIDE SEQUENCE [LARGE SCALE GENOMIC DNA]</scope>
    <source>
        <strain evidence="2 3">CGMCC 1.10190</strain>
    </source>
</reference>
<keyword evidence="2" id="KW-0560">Oxidoreductase</keyword>
<proteinExistence type="predicted"/>
<sequence>MEAGSGFINNAYGFSILSIAFQAPMSRLPVFAAESAPEASRPLLEQVKANNGFVPNLIGVLAGSPQALETYLGVGATNGRNSLSLAEREVVQLTAARIHGCGFCVAGHTAAAVKGKVFSREDTLALQHGRPLSDARLQALAGFTGQVIAARGAVSDEALRHFLDAGYSQRQALEVVLGVSLATLCNFANNLARTELNPELQPYAIGSLERQS</sequence>
<accession>A0A1M5ZTH6</accession>
<dbReference type="InterPro" id="IPR004675">
    <property type="entry name" value="AhpD_core"/>
</dbReference>
<dbReference type="InterPro" id="IPR003779">
    <property type="entry name" value="CMD-like"/>
</dbReference>
<dbReference type="AlphaFoldDB" id="A0A1M5ZTH6"/>
<feature type="domain" description="Carboxymuconolactone decarboxylase-like" evidence="1">
    <location>
        <begin position="67"/>
        <end position="117"/>
    </location>
</feature>
<dbReference type="NCBIfam" id="TIGR00778">
    <property type="entry name" value="ahpD_dom"/>
    <property type="match status" value="1"/>
</dbReference>
<keyword evidence="3" id="KW-1185">Reference proteome</keyword>
<dbReference type="STRING" id="658167.SAMN04488135_11860"/>
<gene>
    <name evidence="2" type="ORF">SAMN04488135_11860</name>
</gene>
<keyword evidence="2" id="KW-0575">Peroxidase</keyword>
<dbReference type="Pfam" id="PF02627">
    <property type="entry name" value="CMD"/>
    <property type="match status" value="1"/>
</dbReference>
<dbReference type="EMBL" id="FQXE01000018">
    <property type="protein sequence ID" value="SHI27436.1"/>
    <property type="molecule type" value="Genomic_DNA"/>
</dbReference>
<dbReference type="GO" id="GO:0051920">
    <property type="term" value="F:peroxiredoxin activity"/>
    <property type="evidence" value="ECO:0007669"/>
    <property type="project" value="InterPro"/>
</dbReference>
<dbReference type="Proteomes" id="UP000184226">
    <property type="component" value="Unassembled WGS sequence"/>
</dbReference>
<protein>
    <submittedName>
        <fullName evidence="2">Uncharacterized peroxidase-related enzyme</fullName>
    </submittedName>
</protein>
<evidence type="ECO:0000313" key="3">
    <source>
        <dbReference type="Proteomes" id="UP000184226"/>
    </source>
</evidence>
<name>A0A1M5ZTH6_9BURK</name>
<dbReference type="PANTHER" id="PTHR35446">
    <property type="entry name" value="SI:CH211-175M2.5"/>
    <property type="match status" value="1"/>
</dbReference>